<evidence type="ECO:0000313" key="12">
    <source>
        <dbReference type="Proteomes" id="UP000182108"/>
    </source>
</evidence>
<dbReference type="PANTHER" id="PTHR32294:SF0">
    <property type="entry name" value="DNA POLYMERASE III SUBUNIT ALPHA"/>
    <property type="match status" value="1"/>
</dbReference>
<dbReference type="Pfam" id="PF14579">
    <property type="entry name" value="HHH_6"/>
    <property type="match status" value="1"/>
</dbReference>
<evidence type="ECO:0000313" key="11">
    <source>
        <dbReference type="EMBL" id="CUB05680.1"/>
    </source>
</evidence>
<dbReference type="EMBL" id="CYHH01000002">
    <property type="protein sequence ID" value="CUB05680.1"/>
    <property type="molecule type" value="Genomic_DNA"/>
</dbReference>
<dbReference type="SMART" id="SM00481">
    <property type="entry name" value="POLIIIAc"/>
    <property type="match status" value="1"/>
</dbReference>
<keyword evidence="5" id="KW-0808">Transferase</keyword>
<dbReference type="AlphaFoldDB" id="A0A0K6IRE9"/>
<evidence type="ECO:0000256" key="5">
    <source>
        <dbReference type="ARBA" id="ARBA00022679"/>
    </source>
</evidence>
<evidence type="ECO:0000256" key="3">
    <source>
        <dbReference type="ARBA" id="ARBA00019114"/>
    </source>
</evidence>
<dbReference type="SUPFAM" id="SSF89550">
    <property type="entry name" value="PHP domain-like"/>
    <property type="match status" value="1"/>
</dbReference>
<evidence type="ECO:0000256" key="1">
    <source>
        <dbReference type="ARBA" id="ARBA00004496"/>
    </source>
</evidence>
<dbReference type="InterPro" id="IPR041931">
    <property type="entry name" value="DNA_pol3_alpha_thumb_dom"/>
</dbReference>
<evidence type="ECO:0000256" key="8">
    <source>
        <dbReference type="ARBA" id="ARBA00022932"/>
    </source>
</evidence>
<dbReference type="InterPro" id="IPR016195">
    <property type="entry name" value="Pol/histidinol_Pase-like"/>
</dbReference>
<feature type="domain" description="Polymerase/histidinol phosphatase N-terminal" evidence="10">
    <location>
        <begin position="5"/>
        <end position="72"/>
    </location>
</feature>
<evidence type="ECO:0000256" key="7">
    <source>
        <dbReference type="ARBA" id="ARBA00022705"/>
    </source>
</evidence>
<dbReference type="NCBIfam" id="TIGR00594">
    <property type="entry name" value="polc"/>
    <property type="match status" value="1"/>
</dbReference>
<reference evidence="12" key="1">
    <citation type="submission" date="2015-08" db="EMBL/GenBank/DDBJ databases">
        <authorList>
            <person name="Babu N.S."/>
            <person name="Beckwith C.J."/>
            <person name="Beseler K.G."/>
            <person name="Brison A."/>
            <person name="Carone J.V."/>
            <person name="Caskin T.P."/>
            <person name="Diamond M."/>
            <person name="Durham M.E."/>
            <person name="Foxe J.M."/>
            <person name="Go M."/>
            <person name="Henderson B.A."/>
            <person name="Jones I.B."/>
            <person name="McGettigan J.A."/>
            <person name="Micheletti S.J."/>
            <person name="Nasrallah M.E."/>
            <person name="Ortiz D."/>
            <person name="Piller C.R."/>
            <person name="Privatt S.R."/>
            <person name="Schneider S.L."/>
            <person name="Sharp S."/>
            <person name="Smith T.C."/>
            <person name="Stanton J.D."/>
            <person name="Ullery H.E."/>
            <person name="Wilson R.J."/>
            <person name="Serrano M.G."/>
            <person name="Buck G."/>
            <person name="Lee V."/>
            <person name="Wang Y."/>
            <person name="Carvalho R."/>
            <person name="Voegtly L."/>
            <person name="Shi R."/>
            <person name="Duckworth R."/>
            <person name="Johnson A."/>
            <person name="Loviza R."/>
            <person name="Walstead R."/>
            <person name="Shah Z."/>
            <person name="Kiflezghi M."/>
            <person name="Wade K."/>
            <person name="Ball S.L."/>
            <person name="Bradley K.W."/>
            <person name="Asai D.J."/>
            <person name="Bowman C.A."/>
            <person name="Russell D.A."/>
            <person name="Pope W.H."/>
            <person name="Jacobs-Sera D."/>
            <person name="Hendrix R.W."/>
            <person name="Hatfull G.F."/>
        </authorList>
    </citation>
    <scope>NUCLEOTIDE SEQUENCE [LARGE SCALE GENOMIC DNA]</scope>
    <source>
        <strain evidence="12">JCM 19170</strain>
    </source>
</reference>
<dbReference type="CDD" id="cd07433">
    <property type="entry name" value="PHP_PolIIIA_DnaE1"/>
    <property type="match status" value="1"/>
</dbReference>
<dbReference type="Proteomes" id="UP000182108">
    <property type="component" value="Unassembled WGS sequence"/>
</dbReference>
<dbReference type="InterPro" id="IPR004805">
    <property type="entry name" value="DnaE2/DnaE/PolC"/>
</dbReference>
<keyword evidence="6" id="KW-0548">Nucleotidyltransferase</keyword>
<name>A0A0K6IRE9_9PROT</name>
<dbReference type="EC" id="2.7.7.7" evidence="2"/>
<evidence type="ECO:0000256" key="4">
    <source>
        <dbReference type="ARBA" id="ARBA00022490"/>
    </source>
</evidence>
<sequence>MTPYVHLRLHSEYSLTDGICTLTDAVAAAAADGMPALGISDAMNLFGMVKFYKAARAKGIKPVIGVDVWISNEEDRAHPWRMLLIARHREGYRQLCELLSRAYLENQYRGRAEIHPAWLERESCSGLIALSGAMEGEPGRLLLAQKEEEAEAAARRWAEVFPDAFYLELQRAGQPDTELYVEAAVGLAARLGLPVVATHPIQFMRPEDFEAHEARVCIAQGTVLADPRRPKPFTAEQYFLSRAEMAERFADLPEALENAGEIARRASLSITLGKNFLPPFPTPPGVTLDDYLVERAKEGLEVRLRELYPIEAERERQRPRYEERLAFETGTIVQMGFSGYFLIVADFINWAKENGVPVGPGRGSGAGSLVAYSLRITDLDPLRYALLFERFLNPERVSMPDFDVDFCQDRRYRVIEYVRDRYGHDAVSQIATFGTMASKAVVRDVGRVLDLPYGLCDRLSKLIPLEGVKPVSLDKALELEPQLRELMEDANDGEAIQQLWQLARPLEGLARNVGMHAGGVLIAPGKLTDYCPLYLADGEDAVPVSQFDKDDVEAIGLVKFDFLGLRNLTIIDLALDYVERLTGSRPKLETLGYEDPATYQILKEANTTAVFQLESEGMKKLLKKLQPDRFEDIIAVLALYRPGPLGSGMVDDFILRKKGEQAIDYFHDDLKPCLEPTYGVIVYQEQVMQISQIIGGYTLGGADLLRRAMGKKKPEEMAKHREIFREGARKKGYDEALAMRLFDLMEKFAEYGFNKSHTAAYAVVTYQTAWLKAHHCAAFMAATLSSDMDDTDSVKIFVEDARANGLEILPPDVNASAYRFEPVDSGTIRYGLGAIKGVGRPAAEAIVAERERNGPFRDLFELCARIDRRAVNRRVLEALVRAGALDTLPGHAGRDRAQLLATVGLALEAAEQAQANVLQAGLFDDLPQAEAMQPAFAAVRPWTERERLKEEKSALGFFLSGHPFHAWAEEVRRLVSRPLASLEPGWDPVWIAGVVTALRTKMGNRGKMAFVEFDDGTAQVEVLAYSEVYEAWRHAIVLDEPLFAEVKVSPDDYSGGLRVVAERFATLAQLREERARAVALTVALERTTPEFTAELEAALRPHLGGKLPLALTLRLDGTEGMLRPSPTWGVHPQETLLAALRAIPGVERVEVRYA</sequence>
<comment type="catalytic activity">
    <reaction evidence="9">
        <text>DNA(n) + a 2'-deoxyribonucleoside 5'-triphosphate = DNA(n+1) + diphosphate</text>
        <dbReference type="Rhea" id="RHEA:22508"/>
        <dbReference type="Rhea" id="RHEA-COMP:17339"/>
        <dbReference type="Rhea" id="RHEA-COMP:17340"/>
        <dbReference type="ChEBI" id="CHEBI:33019"/>
        <dbReference type="ChEBI" id="CHEBI:61560"/>
        <dbReference type="ChEBI" id="CHEBI:173112"/>
        <dbReference type="EC" id="2.7.7.7"/>
    </reaction>
</comment>
<organism evidence="11 12">
    <name type="scientific">Tepidiphilus thermophilus</name>
    <dbReference type="NCBI Taxonomy" id="876478"/>
    <lineage>
        <taxon>Bacteria</taxon>
        <taxon>Pseudomonadati</taxon>
        <taxon>Pseudomonadota</taxon>
        <taxon>Hydrogenophilia</taxon>
        <taxon>Hydrogenophilales</taxon>
        <taxon>Hydrogenophilaceae</taxon>
        <taxon>Tepidiphilus</taxon>
    </lineage>
</organism>
<gene>
    <name evidence="11" type="ORF">Ga0061068_10292</name>
</gene>
<dbReference type="InterPro" id="IPR004013">
    <property type="entry name" value="PHP_dom"/>
</dbReference>
<keyword evidence="7" id="KW-0235">DNA replication</keyword>
<evidence type="ECO:0000256" key="9">
    <source>
        <dbReference type="ARBA" id="ARBA00049244"/>
    </source>
</evidence>
<dbReference type="InterPro" id="IPR049821">
    <property type="entry name" value="PolIIIA_DnaE1_PHP"/>
</dbReference>
<dbReference type="InterPro" id="IPR029460">
    <property type="entry name" value="DNAPol_HHH"/>
</dbReference>
<comment type="subcellular location">
    <subcellularLocation>
        <location evidence="1">Cytoplasm</location>
    </subcellularLocation>
</comment>
<dbReference type="InterPro" id="IPR040982">
    <property type="entry name" value="DNA_pol3_finger"/>
</dbReference>
<dbReference type="Gene3D" id="3.20.20.140">
    <property type="entry name" value="Metal-dependent hydrolases"/>
    <property type="match status" value="1"/>
</dbReference>
<dbReference type="GO" id="GO:0006260">
    <property type="term" value="P:DNA replication"/>
    <property type="evidence" value="ECO:0007669"/>
    <property type="project" value="UniProtKB-KW"/>
</dbReference>
<dbReference type="Pfam" id="PF17657">
    <property type="entry name" value="DNA_pol3_finger"/>
    <property type="match status" value="1"/>
</dbReference>
<dbReference type="GO" id="GO:0003676">
    <property type="term" value="F:nucleic acid binding"/>
    <property type="evidence" value="ECO:0007669"/>
    <property type="project" value="InterPro"/>
</dbReference>
<proteinExistence type="predicted"/>
<dbReference type="OrthoDB" id="5287029at2"/>
<dbReference type="InterPro" id="IPR011708">
    <property type="entry name" value="DNA_pol3_alpha_NTPase_dom"/>
</dbReference>
<dbReference type="InterPro" id="IPR004365">
    <property type="entry name" value="NA-bd_OB_tRNA"/>
</dbReference>
<keyword evidence="12" id="KW-1185">Reference proteome</keyword>
<dbReference type="Pfam" id="PF07733">
    <property type="entry name" value="DNA_pol3_alpha"/>
    <property type="match status" value="1"/>
</dbReference>
<dbReference type="PANTHER" id="PTHR32294">
    <property type="entry name" value="DNA POLYMERASE III SUBUNIT ALPHA"/>
    <property type="match status" value="1"/>
</dbReference>
<evidence type="ECO:0000256" key="6">
    <source>
        <dbReference type="ARBA" id="ARBA00022695"/>
    </source>
</evidence>
<dbReference type="Pfam" id="PF02811">
    <property type="entry name" value="PHP"/>
    <property type="match status" value="1"/>
</dbReference>
<keyword evidence="8 11" id="KW-0239">DNA-directed DNA polymerase</keyword>
<accession>A0A0K6IRE9</accession>
<dbReference type="Pfam" id="PF01336">
    <property type="entry name" value="tRNA_anti-codon"/>
    <property type="match status" value="1"/>
</dbReference>
<protein>
    <recommendedName>
        <fullName evidence="3">DNA polymerase III subunit alpha</fullName>
        <ecNumber evidence="2">2.7.7.7</ecNumber>
    </recommendedName>
</protein>
<evidence type="ECO:0000256" key="2">
    <source>
        <dbReference type="ARBA" id="ARBA00012417"/>
    </source>
</evidence>
<dbReference type="Gene3D" id="1.10.150.870">
    <property type="match status" value="1"/>
</dbReference>
<dbReference type="InterPro" id="IPR003141">
    <property type="entry name" value="Pol/His_phosphatase_N"/>
</dbReference>
<dbReference type="Gene3D" id="1.10.10.1600">
    <property type="entry name" value="Bacterial DNA polymerase III alpha subunit, thumb domain"/>
    <property type="match status" value="1"/>
</dbReference>
<dbReference type="GO" id="GO:0005737">
    <property type="term" value="C:cytoplasm"/>
    <property type="evidence" value="ECO:0007669"/>
    <property type="project" value="UniProtKB-SubCell"/>
</dbReference>
<dbReference type="GO" id="GO:0003887">
    <property type="term" value="F:DNA-directed DNA polymerase activity"/>
    <property type="evidence" value="ECO:0007669"/>
    <property type="project" value="UniProtKB-KW"/>
</dbReference>
<keyword evidence="4" id="KW-0963">Cytoplasm</keyword>
<dbReference type="CDD" id="cd04485">
    <property type="entry name" value="DnaE_OBF"/>
    <property type="match status" value="1"/>
</dbReference>
<dbReference type="NCBIfam" id="NF004226">
    <property type="entry name" value="PRK05673.1"/>
    <property type="match status" value="1"/>
</dbReference>
<evidence type="ECO:0000259" key="10">
    <source>
        <dbReference type="SMART" id="SM00481"/>
    </source>
</evidence>
<dbReference type="RefSeq" id="WP_055422818.1">
    <property type="nucleotide sequence ID" value="NZ_CYHH01000002.1"/>
</dbReference>
<dbReference type="GO" id="GO:0008408">
    <property type="term" value="F:3'-5' exonuclease activity"/>
    <property type="evidence" value="ECO:0007669"/>
    <property type="project" value="InterPro"/>
</dbReference>